<evidence type="ECO:0000313" key="1">
    <source>
        <dbReference type="EMBL" id="SJZ61586.1"/>
    </source>
</evidence>
<keyword evidence="2" id="KW-1185">Reference proteome</keyword>
<dbReference type="EMBL" id="FUXE01000005">
    <property type="protein sequence ID" value="SJZ61586.1"/>
    <property type="molecule type" value="Genomic_DNA"/>
</dbReference>
<dbReference type="SUPFAM" id="SSF47781">
    <property type="entry name" value="RuvA domain 2-like"/>
    <property type="match status" value="1"/>
</dbReference>
<gene>
    <name evidence="1" type="ORF">SAMN02745171_00619</name>
</gene>
<dbReference type="PROSITE" id="PS51257">
    <property type="entry name" value="PROKAR_LIPOPROTEIN"/>
    <property type="match status" value="1"/>
</dbReference>
<evidence type="ECO:0000313" key="2">
    <source>
        <dbReference type="Proteomes" id="UP000190121"/>
    </source>
</evidence>
<dbReference type="STRING" id="29524.SAMN02745171_00619"/>
<dbReference type="Proteomes" id="UP000190121">
    <property type="component" value="Unassembled WGS sequence"/>
</dbReference>
<accession>A0A1T4M406</accession>
<reference evidence="2" key="1">
    <citation type="submission" date="2017-02" db="EMBL/GenBank/DDBJ databases">
        <authorList>
            <person name="Varghese N."/>
            <person name="Submissions S."/>
        </authorList>
    </citation>
    <scope>NUCLEOTIDE SEQUENCE [LARGE SCALE GENOMIC DNA]</scope>
    <source>
        <strain evidence="2">ATCC 51356</strain>
    </source>
</reference>
<dbReference type="AlphaFoldDB" id="A0A1T4M406"/>
<proteinExistence type="predicted"/>
<organism evidence="1 2">
    <name type="scientific">Porphyromonas circumdentaria</name>
    <dbReference type="NCBI Taxonomy" id="29524"/>
    <lineage>
        <taxon>Bacteria</taxon>
        <taxon>Pseudomonadati</taxon>
        <taxon>Bacteroidota</taxon>
        <taxon>Bacteroidia</taxon>
        <taxon>Bacteroidales</taxon>
        <taxon>Porphyromonadaceae</taxon>
        <taxon>Porphyromonas</taxon>
    </lineage>
</organism>
<protein>
    <submittedName>
        <fullName evidence="1">DNA uptake protein ComE</fullName>
    </submittedName>
</protein>
<dbReference type="InterPro" id="IPR010994">
    <property type="entry name" value="RuvA_2-like"/>
</dbReference>
<dbReference type="RefSeq" id="WP_078736576.1">
    <property type="nucleotide sequence ID" value="NZ_FUXE01000005.1"/>
</dbReference>
<name>A0A1T4M406_9PORP</name>
<sequence length="695" mass="80851">MTKKMRFICLWGCPLEWFSLTTFMIFTLSCGVSLPSRGQLSYTSSRDSVYSRKNFFVKKDSILIEDWEIALIENYADEEDFNEEVAYEWQESKEQRKENPLNINSVTQEELEDLEILSPLAIRNFLLERHRRGGQFNSLSDLKLINGWDMQSIRRLLPYITINPLKKDFQEDWKNKGQGRILLGWTAARSRENIGSEAPLGAPHALRGKLLYKQKRAYSLGVMGASSLFEPLLQKDYPFFDRYSFHASFSLPRKNIQRIIVGDYRLALGEGLTVRQHFMNSLYTNRLFSGTQQGLKEALTNDEANSLRGLAMEIGGESLRSILFFSSKMRDANYDQEGNYGLVLGGLHRTEREWSYREALKEISYGGSLNYRKERWLIGLNAITSSWGDHTLRSLPRYSSATSTQPIKEWRNFSLNYRYHSSSGRFSSKGEIAWSSNYSWAGVGLWELKSFSGAQYRLVGRYLTPRYATLYGSSFSHFSAPGNEWGILLEGEVPRVGKWDSHFSIDYYSSLEPRLHKDQNTQGVRLELAGNYKLHTQVQLYTLMRYQKEKTSNYYLFWRGEMTFRPSPTEKYTLFVRHKKTLLRELDFPSKGWSVGAKVDLRTQKQRRYGFLFAWFQADDFDSRLWLPIHQIPWEYRSGIFWGKGIYADFFFQIPLFNIFTTEAKISYTSPPIAYNKGNMTRTGWEASLALQASF</sequence>